<dbReference type="InterPro" id="IPR001753">
    <property type="entry name" value="Enoyl-CoA_hydra/iso"/>
</dbReference>
<evidence type="ECO:0000256" key="1">
    <source>
        <dbReference type="ARBA" id="ARBA00005254"/>
    </source>
</evidence>
<organism evidence="3 4">
    <name type="scientific">Triparma laevis f. longispina</name>
    <dbReference type="NCBI Taxonomy" id="1714387"/>
    <lineage>
        <taxon>Eukaryota</taxon>
        <taxon>Sar</taxon>
        <taxon>Stramenopiles</taxon>
        <taxon>Ochrophyta</taxon>
        <taxon>Bolidophyceae</taxon>
        <taxon>Parmales</taxon>
        <taxon>Triparmaceae</taxon>
        <taxon>Triparma</taxon>
    </lineage>
</organism>
<accession>A0A9W7FS69</accession>
<dbReference type="CDD" id="cd06558">
    <property type="entry name" value="crotonase-like"/>
    <property type="match status" value="1"/>
</dbReference>
<dbReference type="InterPro" id="IPR029045">
    <property type="entry name" value="ClpP/crotonase-like_dom_sf"/>
</dbReference>
<dbReference type="GO" id="GO:0005739">
    <property type="term" value="C:mitochondrion"/>
    <property type="evidence" value="ECO:0007669"/>
    <property type="project" value="TreeGrafter"/>
</dbReference>
<dbReference type="AlphaFoldDB" id="A0A9W7FS69"/>
<keyword evidence="4" id="KW-1185">Reference proteome</keyword>
<sequence>MTLVTFKVLPNRVGLITLNHPKSLNALTFSMGYEFKNLIQRLNHELTSPPSSIDEIVSSTSPVPLPLNPDTPPLPEYTNQINSLILTGSGRAFSAGGSLPFLYSRTSLPPHLNSSTMYNFYTNFLSLRSLPIPTISAINGPAIGAGACVTLATDYRLTTAENKIGFNFTKLGIHPGMGGSHYLPRIIGTSKASRVLCGGKTYGGEEAKALGMVDELIDSENFLEGAIAVAEEFSMNNPTATRGVTRTLRMQVDAGLEESLRREADQQALNYSRLDWKEGLDAVVERRSPVFDEYFSP</sequence>
<proteinExistence type="inferred from homology"/>
<dbReference type="EMBL" id="BRXW01000273">
    <property type="protein sequence ID" value="GMI17018.1"/>
    <property type="molecule type" value="Genomic_DNA"/>
</dbReference>
<dbReference type="Gene3D" id="3.90.226.10">
    <property type="entry name" value="2-enoyl-CoA Hydratase, Chain A, domain 1"/>
    <property type="match status" value="1"/>
</dbReference>
<evidence type="ECO:0000313" key="3">
    <source>
        <dbReference type="EMBL" id="GMI17018.1"/>
    </source>
</evidence>
<dbReference type="InterPro" id="IPR018376">
    <property type="entry name" value="Enoyl-CoA_hyd/isom_CS"/>
</dbReference>
<reference evidence="4" key="1">
    <citation type="journal article" date="2023" name="Commun. Biol.">
        <title>Genome analysis of Parmales, the sister group of diatoms, reveals the evolutionary specialization of diatoms from phago-mixotrophs to photoautotrophs.</title>
        <authorList>
            <person name="Ban H."/>
            <person name="Sato S."/>
            <person name="Yoshikawa S."/>
            <person name="Yamada K."/>
            <person name="Nakamura Y."/>
            <person name="Ichinomiya M."/>
            <person name="Sato N."/>
            <person name="Blanc-Mathieu R."/>
            <person name="Endo H."/>
            <person name="Kuwata A."/>
            <person name="Ogata H."/>
        </authorList>
    </citation>
    <scope>NUCLEOTIDE SEQUENCE [LARGE SCALE GENOMIC DNA]</scope>
    <source>
        <strain evidence="4">NIES 3700</strain>
    </source>
</reference>
<comment type="similarity">
    <text evidence="1 2">Belongs to the enoyl-CoA hydratase/isomerase family.</text>
</comment>
<protein>
    <recommendedName>
        <fullName evidence="5">Enoyl-CoA hydratase</fullName>
    </recommendedName>
</protein>
<dbReference type="PROSITE" id="PS00166">
    <property type="entry name" value="ENOYL_COA_HYDRATASE"/>
    <property type="match status" value="1"/>
</dbReference>
<dbReference type="PANTHER" id="PTHR11941">
    <property type="entry name" value="ENOYL-COA HYDRATASE-RELATED"/>
    <property type="match status" value="1"/>
</dbReference>
<evidence type="ECO:0000313" key="4">
    <source>
        <dbReference type="Proteomes" id="UP001165122"/>
    </source>
</evidence>
<evidence type="ECO:0008006" key="5">
    <source>
        <dbReference type="Google" id="ProtNLM"/>
    </source>
</evidence>
<dbReference type="GO" id="GO:0006635">
    <property type="term" value="P:fatty acid beta-oxidation"/>
    <property type="evidence" value="ECO:0007669"/>
    <property type="project" value="TreeGrafter"/>
</dbReference>
<dbReference type="Pfam" id="PF00378">
    <property type="entry name" value="ECH_1"/>
    <property type="match status" value="1"/>
</dbReference>
<dbReference type="Proteomes" id="UP001165122">
    <property type="component" value="Unassembled WGS sequence"/>
</dbReference>
<gene>
    <name evidence="3" type="ORF">TrLO_g12149</name>
</gene>
<dbReference type="SUPFAM" id="SSF52096">
    <property type="entry name" value="ClpP/crotonase"/>
    <property type="match status" value="1"/>
</dbReference>
<evidence type="ECO:0000256" key="2">
    <source>
        <dbReference type="RuleBase" id="RU003707"/>
    </source>
</evidence>
<comment type="caution">
    <text evidence="3">The sequence shown here is derived from an EMBL/GenBank/DDBJ whole genome shotgun (WGS) entry which is preliminary data.</text>
</comment>
<name>A0A9W7FS69_9STRA</name>
<dbReference type="GO" id="GO:0003824">
    <property type="term" value="F:catalytic activity"/>
    <property type="evidence" value="ECO:0007669"/>
    <property type="project" value="InterPro"/>
</dbReference>
<dbReference type="OrthoDB" id="2139957at2759"/>
<dbReference type="PANTHER" id="PTHR11941:SF173">
    <property type="entry name" value="3-HYDROXYBUTYRYL-COA DEHYDRATASE-LIKE PROTEIN, MITOCHONDRIAL"/>
    <property type="match status" value="1"/>
</dbReference>